<protein>
    <submittedName>
        <fullName evidence="2">Uncharacterized protein</fullName>
    </submittedName>
</protein>
<evidence type="ECO:0000256" key="1">
    <source>
        <dbReference type="SAM" id="Phobius"/>
    </source>
</evidence>
<keyword evidence="1" id="KW-0812">Transmembrane</keyword>
<name>A0A5P8W4F2_9NOSO</name>
<sequence>MQIFGRFARKLKIINIFISIKLLNLLGAMNTLNTLDVFRDFGS</sequence>
<evidence type="ECO:0000313" key="3">
    <source>
        <dbReference type="Proteomes" id="UP000326678"/>
    </source>
</evidence>
<gene>
    <name evidence="2" type="ORF">GXM_04370</name>
</gene>
<proteinExistence type="predicted"/>
<keyword evidence="1" id="KW-1133">Transmembrane helix</keyword>
<evidence type="ECO:0000313" key="2">
    <source>
        <dbReference type="EMBL" id="QFS46889.1"/>
    </source>
</evidence>
<dbReference type="AlphaFoldDB" id="A0A5P8W4F2"/>
<organism evidence="2 3">
    <name type="scientific">Nostoc sphaeroides CCNUC1</name>
    <dbReference type="NCBI Taxonomy" id="2653204"/>
    <lineage>
        <taxon>Bacteria</taxon>
        <taxon>Bacillati</taxon>
        <taxon>Cyanobacteriota</taxon>
        <taxon>Cyanophyceae</taxon>
        <taxon>Nostocales</taxon>
        <taxon>Nostocaceae</taxon>
        <taxon>Nostoc</taxon>
    </lineage>
</organism>
<reference evidence="2 3" key="1">
    <citation type="submission" date="2019-10" db="EMBL/GenBank/DDBJ databases">
        <title>Genomic and transcriptomic insights into the perfect genentic adaptation of a filamentous nitrogen-fixing cyanobacterium to rice fields.</title>
        <authorList>
            <person name="Chen Z."/>
        </authorList>
    </citation>
    <scope>NUCLEOTIDE SEQUENCE [LARGE SCALE GENOMIC DNA]</scope>
    <source>
        <strain evidence="2">CCNUC1</strain>
    </source>
</reference>
<dbReference type="EMBL" id="CP045226">
    <property type="protein sequence ID" value="QFS46889.1"/>
    <property type="molecule type" value="Genomic_DNA"/>
</dbReference>
<keyword evidence="1" id="KW-0472">Membrane</keyword>
<dbReference type="Proteomes" id="UP000326678">
    <property type="component" value="Chromosome Gxm1"/>
</dbReference>
<accession>A0A5P8W4F2</accession>
<dbReference type="KEGG" id="nsh:GXM_04370"/>
<keyword evidence="3" id="KW-1185">Reference proteome</keyword>
<feature type="transmembrane region" description="Helical" evidence="1">
    <location>
        <begin position="12"/>
        <end position="32"/>
    </location>
</feature>